<protein>
    <submittedName>
        <fullName evidence="7">4,5-DOPA dioxygenase extradiol</fullName>
    </submittedName>
</protein>
<name>A0A809RVM8_9PROT</name>
<organism evidence="7 8">
    <name type="scientific">Candidatus Desulfobacillus denitrificans</name>
    <dbReference type="NCBI Taxonomy" id="2608985"/>
    <lineage>
        <taxon>Bacteria</taxon>
        <taxon>Pseudomonadati</taxon>
        <taxon>Pseudomonadota</taxon>
        <taxon>Betaproteobacteria</taxon>
        <taxon>Candidatus Desulfobacillus</taxon>
    </lineage>
</organism>
<keyword evidence="3" id="KW-0479">Metal-binding</keyword>
<dbReference type="PANTHER" id="PTHR30096">
    <property type="entry name" value="4,5-DOPA DIOXYGENASE EXTRADIOL-LIKE PROTEIN"/>
    <property type="match status" value="1"/>
</dbReference>
<keyword evidence="4" id="KW-0862">Zinc</keyword>
<proteinExistence type="inferred from homology"/>
<evidence type="ECO:0000256" key="3">
    <source>
        <dbReference type="ARBA" id="ARBA00022723"/>
    </source>
</evidence>
<dbReference type="Gene3D" id="3.40.830.10">
    <property type="entry name" value="LigB-like"/>
    <property type="match status" value="1"/>
</dbReference>
<dbReference type="Pfam" id="PF02900">
    <property type="entry name" value="LigB"/>
    <property type="match status" value="1"/>
</dbReference>
<reference evidence="7" key="1">
    <citation type="journal article" name="DNA Res.">
        <title>The physiological potential of anammox bacteria as revealed by their core genome structure.</title>
        <authorList>
            <person name="Okubo T."/>
            <person name="Toyoda A."/>
            <person name="Fukuhara K."/>
            <person name="Uchiyama I."/>
            <person name="Harigaya Y."/>
            <person name="Kuroiwa M."/>
            <person name="Suzuki T."/>
            <person name="Murakami Y."/>
            <person name="Suwa Y."/>
            <person name="Takami H."/>
        </authorList>
    </citation>
    <scope>NUCLEOTIDE SEQUENCE</scope>
    <source>
        <strain evidence="7">317325-3</strain>
    </source>
</reference>
<accession>A0A809RVM8</accession>
<keyword evidence="7" id="KW-0223">Dioxygenase</keyword>
<dbReference type="EMBL" id="AP021857">
    <property type="protein sequence ID" value="BBO20256.1"/>
    <property type="molecule type" value="Genomic_DNA"/>
</dbReference>
<dbReference type="SUPFAM" id="SSF53213">
    <property type="entry name" value="LigB-like"/>
    <property type="match status" value="1"/>
</dbReference>
<evidence type="ECO:0000256" key="1">
    <source>
        <dbReference type="ARBA" id="ARBA00001947"/>
    </source>
</evidence>
<comment type="similarity">
    <text evidence="2">Belongs to the DODA-type extradiol aromatic ring-opening dioxygenase family.</text>
</comment>
<feature type="domain" description="Extradiol ring-cleavage dioxygenase class III enzyme subunit B" evidence="6">
    <location>
        <begin position="27"/>
        <end position="233"/>
    </location>
</feature>
<dbReference type="Proteomes" id="UP000662914">
    <property type="component" value="Chromosome"/>
</dbReference>
<gene>
    <name evidence="7" type="ORF">DSYM_09550</name>
</gene>
<dbReference type="KEGG" id="ddz:DSYM_09550"/>
<evidence type="ECO:0000259" key="6">
    <source>
        <dbReference type="Pfam" id="PF02900"/>
    </source>
</evidence>
<dbReference type="CDD" id="cd07363">
    <property type="entry name" value="45_DOPA_Dioxygenase"/>
    <property type="match status" value="1"/>
</dbReference>
<evidence type="ECO:0000256" key="5">
    <source>
        <dbReference type="ARBA" id="ARBA00023002"/>
    </source>
</evidence>
<dbReference type="GO" id="GO:0008270">
    <property type="term" value="F:zinc ion binding"/>
    <property type="evidence" value="ECO:0007669"/>
    <property type="project" value="InterPro"/>
</dbReference>
<dbReference type="PANTHER" id="PTHR30096:SF0">
    <property type="entry name" value="4,5-DOPA DIOXYGENASE EXTRADIOL-LIKE PROTEIN"/>
    <property type="match status" value="1"/>
</dbReference>
<dbReference type="PIRSF" id="PIRSF006157">
    <property type="entry name" value="Doxgns_DODA"/>
    <property type="match status" value="1"/>
</dbReference>
<evidence type="ECO:0000313" key="8">
    <source>
        <dbReference type="Proteomes" id="UP000662914"/>
    </source>
</evidence>
<comment type="cofactor">
    <cofactor evidence="1">
        <name>Zn(2+)</name>
        <dbReference type="ChEBI" id="CHEBI:29105"/>
    </cofactor>
</comment>
<dbReference type="GO" id="GO:0016702">
    <property type="term" value="F:oxidoreductase activity, acting on single donors with incorporation of molecular oxygen, incorporation of two atoms of oxygen"/>
    <property type="evidence" value="ECO:0007669"/>
    <property type="project" value="UniProtKB-ARBA"/>
</dbReference>
<keyword evidence="5" id="KW-0560">Oxidoreductase</keyword>
<sequence>MPRMPALFIGHGSPLNTLGDNRHTAAWRRLGQALPRPSAILAISAHWYVLGSAVTAMQAPRTIHDFHGFPQALFDFRYPAPGSPALAARVRECLQPLAVAADDAWGIDHGAWSVLAHLFPAADVPVVQLSIDRRQPAQFHYDNGARLAALRDEGVLILGSGNVVHNLGMLRREAPSAAYDWALRFEQAVKARLLRHDHAALVAWEGLDAQARLAVPTPEHYLPLLYCIGAQREGDPVSFPVEGIEMGSLSMLAVGIGVI</sequence>
<dbReference type="AlphaFoldDB" id="A0A809RVM8"/>
<evidence type="ECO:0000256" key="2">
    <source>
        <dbReference type="ARBA" id="ARBA00007581"/>
    </source>
</evidence>
<dbReference type="GO" id="GO:0008198">
    <property type="term" value="F:ferrous iron binding"/>
    <property type="evidence" value="ECO:0007669"/>
    <property type="project" value="InterPro"/>
</dbReference>
<evidence type="ECO:0000313" key="7">
    <source>
        <dbReference type="EMBL" id="BBO20256.1"/>
    </source>
</evidence>
<dbReference type="InterPro" id="IPR004183">
    <property type="entry name" value="Xdiol_dOase_suB"/>
</dbReference>
<dbReference type="NCBIfam" id="NF007914">
    <property type="entry name" value="PRK10628.1"/>
    <property type="match status" value="1"/>
</dbReference>
<dbReference type="InterPro" id="IPR014436">
    <property type="entry name" value="Extradiol_dOase_DODA"/>
</dbReference>
<evidence type="ECO:0000256" key="4">
    <source>
        <dbReference type="ARBA" id="ARBA00022833"/>
    </source>
</evidence>